<reference evidence="2" key="1">
    <citation type="journal article" date="2014" name="Front. Microbiol.">
        <title>High frequency of phylogenetically diverse reductive dehalogenase-homologous genes in deep subseafloor sedimentary metagenomes.</title>
        <authorList>
            <person name="Kawai M."/>
            <person name="Futagami T."/>
            <person name="Toyoda A."/>
            <person name="Takaki Y."/>
            <person name="Nishi S."/>
            <person name="Hori S."/>
            <person name="Arai W."/>
            <person name="Tsubouchi T."/>
            <person name="Morono Y."/>
            <person name="Uchiyama I."/>
            <person name="Ito T."/>
            <person name="Fujiyama A."/>
            <person name="Inagaki F."/>
            <person name="Takami H."/>
        </authorList>
    </citation>
    <scope>NUCLEOTIDE SEQUENCE</scope>
    <source>
        <strain evidence="2">Expedition CK06-06</strain>
    </source>
</reference>
<feature type="transmembrane region" description="Helical" evidence="1">
    <location>
        <begin position="167"/>
        <end position="185"/>
    </location>
</feature>
<organism evidence="2">
    <name type="scientific">marine sediment metagenome</name>
    <dbReference type="NCBI Taxonomy" id="412755"/>
    <lineage>
        <taxon>unclassified sequences</taxon>
        <taxon>metagenomes</taxon>
        <taxon>ecological metagenomes</taxon>
    </lineage>
</organism>
<feature type="non-terminal residue" evidence="2">
    <location>
        <position position="188"/>
    </location>
</feature>
<dbReference type="EMBL" id="BARU01036167">
    <property type="protein sequence ID" value="GAH88297.1"/>
    <property type="molecule type" value="Genomic_DNA"/>
</dbReference>
<keyword evidence="1" id="KW-0812">Transmembrane</keyword>
<comment type="caution">
    <text evidence="2">The sequence shown here is derived from an EMBL/GenBank/DDBJ whole genome shotgun (WGS) entry which is preliminary data.</text>
</comment>
<evidence type="ECO:0000313" key="2">
    <source>
        <dbReference type="EMBL" id="GAH88297.1"/>
    </source>
</evidence>
<keyword evidence="1" id="KW-1133">Transmembrane helix</keyword>
<protein>
    <recommendedName>
        <fullName evidence="3">ABC-2 type transporter domain-containing protein</fullName>
    </recommendedName>
</protein>
<keyword evidence="1" id="KW-0472">Membrane</keyword>
<feature type="transmembrane region" description="Helical" evidence="1">
    <location>
        <begin position="20"/>
        <end position="40"/>
    </location>
</feature>
<proteinExistence type="predicted"/>
<name>X1J2T4_9ZZZZ</name>
<feature type="transmembrane region" description="Helical" evidence="1">
    <location>
        <begin position="87"/>
        <end position="110"/>
    </location>
</feature>
<gene>
    <name evidence="2" type="ORF">S03H2_56530</name>
</gene>
<evidence type="ECO:0000256" key="1">
    <source>
        <dbReference type="SAM" id="Phobius"/>
    </source>
</evidence>
<dbReference type="AlphaFoldDB" id="X1J2T4"/>
<evidence type="ECO:0008006" key="3">
    <source>
        <dbReference type="Google" id="ProtNLM"/>
    </source>
</evidence>
<sequence>MSFRLRAASVIAKRRIFESCLSPGYYIAQAVGLLLSYFLISGFVSSIDSSGFNYLLHPLYELIGRSLAGAFGPTFIEKLFAEGPFQFVFYVSFVPVFLYLSLSTVFRFGLEKKVGAIELLAYGPVDGTSYFLAFYIKNVVLTILYLLALVLFLSAAALMNNLVLGPAFLYAMVVIFFMALLLYTLSIL</sequence>
<accession>X1J2T4</accession>
<feature type="transmembrane region" description="Helical" evidence="1">
    <location>
        <begin position="130"/>
        <end position="155"/>
    </location>
</feature>